<dbReference type="UniPathway" id="UPA00251">
    <property type="reaction ID" value="UER00323"/>
</dbReference>
<dbReference type="OrthoDB" id="9808022at2"/>
<feature type="binding site" evidence="15">
    <location>
        <position position="54"/>
    </location>
    <ligand>
        <name>S-adenosyl-L-methionine</name>
        <dbReference type="ChEBI" id="CHEBI:59789"/>
        <label>1</label>
    </ligand>
</feature>
<keyword evidence="6 14" id="KW-0963">Cytoplasm</keyword>
<dbReference type="GO" id="GO:0051989">
    <property type="term" value="F:coproporphyrinogen dehydrogenase activity"/>
    <property type="evidence" value="ECO:0007669"/>
    <property type="project" value="UniProtKB-EC"/>
</dbReference>
<dbReference type="GO" id="GO:0006782">
    <property type="term" value="P:protoporphyrinogen IX biosynthetic process"/>
    <property type="evidence" value="ECO:0007669"/>
    <property type="project" value="UniProtKB-UniPathway"/>
</dbReference>
<proteinExistence type="inferred from homology"/>
<dbReference type="InterPro" id="IPR058240">
    <property type="entry name" value="rSAM_sf"/>
</dbReference>
<evidence type="ECO:0000256" key="12">
    <source>
        <dbReference type="ARBA" id="ARBA00023244"/>
    </source>
</evidence>
<dbReference type="GO" id="GO:0005737">
    <property type="term" value="C:cytoplasm"/>
    <property type="evidence" value="ECO:0007669"/>
    <property type="project" value="UniProtKB-SubCell"/>
</dbReference>
<feature type="binding site" evidence="15">
    <location>
        <begin position="66"/>
        <end position="68"/>
    </location>
    <ligand>
        <name>S-adenosyl-L-methionine</name>
        <dbReference type="ChEBI" id="CHEBI:59789"/>
        <label>2</label>
    </ligand>
</feature>
<evidence type="ECO:0000256" key="16">
    <source>
        <dbReference type="PIRSR" id="PIRSR000167-2"/>
    </source>
</evidence>
<keyword evidence="9 14" id="KW-0560">Oxidoreductase</keyword>
<dbReference type="InterPro" id="IPR004558">
    <property type="entry name" value="Coprogen_oxidase_HemN"/>
</dbReference>
<feature type="binding site" evidence="15">
    <location>
        <position position="144"/>
    </location>
    <ligand>
        <name>S-adenosyl-L-methionine</name>
        <dbReference type="ChEBI" id="CHEBI:59789"/>
        <label>1</label>
    </ligand>
</feature>
<keyword evidence="10 14" id="KW-0408">Iron</keyword>
<name>A0A1N7HCD0_9RHOB</name>
<evidence type="ECO:0000256" key="13">
    <source>
        <dbReference type="ARBA" id="ARBA00048321"/>
    </source>
</evidence>
<dbReference type="InterPro" id="IPR006638">
    <property type="entry name" value="Elp3/MiaA/NifB-like_rSAM"/>
</dbReference>
<comment type="subcellular location">
    <subcellularLocation>
        <location evidence="1 14">Cytoplasm</location>
    </subcellularLocation>
</comment>
<feature type="binding site" evidence="15">
    <location>
        <position position="111"/>
    </location>
    <ligand>
        <name>S-adenosyl-L-methionine</name>
        <dbReference type="ChEBI" id="CHEBI:59789"/>
        <label>1</label>
    </ligand>
</feature>
<evidence type="ECO:0000256" key="1">
    <source>
        <dbReference type="ARBA" id="ARBA00004496"/>
    </source>
</evidence>
<sequence length="447" mass="48345">MTHLDPQLTERALAARAPRYTSYPPATQFGPSIGPDTMLEWLSLIEPHSSISLYAHIPFCRRLCWFCACRTQGTQSEAPLEPYVDALEAEADIIAAALPAGVTTSHLHLGGGTPTFLPPDLLRRLYAMLEARIPRAPGAEISVEVDPTEIDDARLDALADAGVTRASLGVQDFDPKVQAAIGRIQSFEQTKFAVDGLRARGINAINLDLLYGLPHQTHDSLMRTLDMALSLSPDRIALYGYAHVPWASKRQVMIREDHLPDGRQRLDLSLRAAERIGEAGYCAIGIDHFAKPGDTMAIAAKAGALHRNFQGYTTDGAQTLIGLGASSISRLPQGYAQNAPATAAWKARIATGRPATIRGHADTGDDVLRRAVIERLLCDFRVDPAIFGDPARVAEWTAQAAEAWQGGVSLDDTGALTILPEAHHLARMIAMEFDAYAISAQRHSAAI</sequence>
<evidence type="ECO:0000313" key="18">
    <source>
        <dbReference type="EMBL" id="SIS22348.1"/>
    </source>
</evidence>
<feature type="binding site" evidence="16">
    <location>
        <position position="60"/>
    </location>
    <ligand>
        <name>[4Fe-4S] cluster</name>
        <dbReference type="ChEBI" id="CHEBI:49883"/>
        <note>4Fe-4S-S-AdoMet</note>
    </ligand>
</feature>
<keyword evidence="19" id="KW-1185">Reference proteome</keyword>
<evidence type="ECO:0000256" key="10">
    <source>
        <dbReference type="ARBA" id="ARBA00023004"/>
    </source>
</evidence>
<keyword evidence="11 14" id="KW-0411">Iron-sulfur</keyword>
<protein>
    <recommendedName>
        <fullName evidence="14">Coproporphyrinogen-III oxidase</fullName>
        <ecNumber evidence="14">1.3.98.3</ecNumber>
    </recommendedName>
</protein>
<evidence type="ECO:0000256" key="6">
    <source>
        <dbReference type="ARBA" id="ARBA00022490"/>
    </source>
</evidence>
<evidence type="ECO:0000313" key="19">
    <source>
        <dbReference type="Proteomes" id="UP000186019"/>
    </source>
</evidence>
<dbReference type="STRING" id="573024.SAMN05216208_2606"/>
<evidence type="ECO:0000256" key="11">
    <source>
        <dbReference type="ARBA" id="ARBA00023014"/>
    </source>
</evidence>
<accession>A0A1N7HCD0</accession>
<comment type="pathway">
    <text evidence="2 14">Porphyrin-containing compound metabolism; protoporphyrin-IX biosynthesis; protoporphyrinogen-IX from coproporphyrinogen-III (AdoMet route): step 1/1.</text>
</comment>
<gene>
    <name evidence="18" type="ORF">SAMN05421666_2709</name>
</gene>
<dbReference type="InterPro" id="IPR013785">
    <property type="entry name" value="Aldolase_TIM"/>
</dbReference>
<evidence type="ECO:0000259" key="17">
    <source>
        <dbReference type="PROSITE" id="PS51918"/>
    </source>
</evidence>
<evidence type="ECO:0000256" key="2">
    <source>
        <dbReference type="ARBA" id="ARBA00004785"/>
    </source>
</evidence>
<dbReference type="PROSITE" id="PS51918">
    <property type="entry name" value="RADICAL_SAM"/>
    <property type="match status" value="1"/>
</dbReference>
<feature type="binding site" evidence="15">
    <location>
        <begin position="112"/>
        <end position="113"/>
    </location>
    <ligand>
        <name>S-adenosyl-L-methionine</name>
        <dbReference type="ChEBI" id="CHEBI:59789"/>
        <label>2</label>
    </ligand>
</feature>
<evidence type="ECO:0000256" key="15">
    <source>
        <dbReference type="PIRSR" id="PIRSR000167-1"/>
    </source>
</evidence>
<keyword evidence="12 14" id="KW-0627">Porphyrin biosynthesis</keyword>
<evidence type="ECO:0000256" key="9">
    <source>
        <dbReference type="ARBA" id="ARBA00023002"/>
    </source>
</evidence>
<keyword evidence="5 14" id="KW-0004">4Fe-4S</keyword>
<dbReference type="RefSeq" id="WP_076535235.1">
    <property type="nucleotide sequence ID" value="NZ_FOAC01000002.1"/>
</dbReference>
<feature type="domain" description="Radical SAM core" evidence="17">
    <location>
        <begin position="45"/>
        <end position="279"/>
    </location>
</feature>
<dbReference type="SFLD" id="SFLDG01065">
    <property type="entry name" value="anaerobic_coproporphyrinogen-I"/>
    <property type="match status" value="1"/>
</dbReference>
<comment type="cofactor">
    <cofactor evidence="14 16">
        <name>[4Fe-4S] cluster</name>
        <dbReference type="ChEBI" id="CHEBI:49883"/>
    </cofactor>
    <text evidence="14 16">Binds 1 [4Fe-4S] cluster. The cluster is coordinated with 3 cysteines and an exchangeable S-adenosyl-L-methionine.</text>
</comment>
<feature type="binding site" evidence="15">
    <location>
        <position position="328"/>
    </location>
    <ligand>
        <name>S-adenosyl-L-methionine</name>
        <dbReference type="ChEBI" id="CHEBI:59789"/>
        <label>1</label>
    </ligand>
</feature>
<dbReference type="GO" id="GO:0046872">
    <property type="term" value="F:metal ion binding"/>
    <property type="evidence" value="ECO:0007669"/>
    <property type="project" value="UniProtKB-KW"/>
</dbReference>
<evidence type="ECO:0000256" key="7">
    <source>
        <dbReference type="ARBA" id="ARBA00022691"/>
    </source>
</evidence>
<comment type="catalytic activity">
    <reaction evidence="13 14">
        <text>coproporphyrinogen III + 2 S-adenosyl-L-methionine = protoporphyrinogen IX + 2 5'-deoxyadenosine + 2 L-methionine + 2 CO2</text>
        <dbReference type="Rhea" id="RHEA:15425"/>
        <dbReference type="ChEBI" id="CHEBI:16526"/>
        <dbReference type="ChEBI" id="CHEBI:17319"/>
        <dbReference type="ChEBI" id="CHEBI:57307"/>
        <dbReference type="ChEBI" id="CHEBI:57309"/>
        <dbReference type="ChEBI" id="CHEBI:57844"/>
        <dbReference type="ChEBI" id="CHEBI:59789"/>
        <dbReference type="EC" id="1.3.98.3"/>
    </reaction>
</comment>
<dbReference type="NCBIfam" id="TIGR00538">
    <property type="entry name" value="hemN"/>
    <property type="match status" value="1"/>
</dbReference>
<dbReference type="Gene3D" id="1.10.10.920">
    <property type="match status" value="1"/>
</dbReference>
<feature type="binding site" evidence="15">
    <location>
        <position position="183"/>
    </location>
    <ligand>
        <name>S-adenosyl-L-methionine</name>
        <dbReference type="ChEBI" id="CHEBI:59789"/>
        <label>2</label>
    </ligand>
</feature>
<comment type="similarity">
    <text evidence="3 14">Belongs to the anaerobic coproporphyrinogen-III oxidase family.</text>
</comment>
<evidence type="ECO:0000256" key="14">
    <source>
        <dbReference type="PIRNR" id="PIRNR000167"/>
    </source>
</evidence>
<feature type="binding site" evidence="16">
    <location>
        <position position="64"/>
    </location>
    <ligand>
        <name>[4Fe-4S] cluster</name>
        <dbReference type="ChEBI" id="CHEBI:49883"/>
        <note>4Fe-4S-S-AdoMet</note>
    </ligand>
</feature>
<feature type="binding site" evidence="15">
    <location>
        <position position="171"/>
    </location>
    <ligand>
        <name>S-adenosyl-L-methionine</name>
        <dbReference type="ChEBI" id="CHEBI:59789"/>
        <label>2</label>
    </ligand>
</feature>
<dbReference type="Proteomes" id="UP000186019">
    <property type="component" value="Unassembled WGS sequence"/>
</dbReference>
<dbReference type="PIRSF" id="PIRSF000167">
    <property type="entry name" value="HemN"/>
    <property type="match status" value="1"/>
</dbReference>
<dbReference type="SUPFAM" id="SSF102114">
    <property type="entry name" value="Radical SAM enzymes"/>
    <property type="match status" value="1"/>
</dbReference>
<dbReference type="GO" id="GO:0051539">
    <property type="term" value="F:4 iron, 4 sulfur cluster binding"/>
    <property type="evidence" value="ECO:0007669"/>
    <property type="project" value="UniProtKB-KW"/>
</dbReference>
<feature type="binding site" evidence="15">
    <location>
        <position position="208"/>
    </location>
    <ligand>
        <name>S-adenosyl-L-methionine</name>
        <dbReference type="ChEBI" id="CHEBI:59789"/>
        <label>2</label>
    </ligand>
</feature>
<comment type="subunit">
    <text evidence="4">Monomer.</text>
</comment>
<evidence type="ECO:0000256" key="4">
    <source>
        <dbReference type="ARBA" id="ARBA00011245"/>
    </source>
</evidence>
<dbReference type="InterPro" id="IPR007197">
    <property type="entry name" value="rSAM"/>
</dbReference>
<dbReference type="CDD" id="cd01335">
    <property type="entry name" value="Radical_SAM"/>
    <property type="match status" value="1"/>
</dbReference>
<dbReference type="SMART" id="SM00729">
    <property type="entry name" value="Elp3"/>
    <property type="match status" value="1"/>
</dbReference>
<dbReference type="Gene3D" id="3.20.20.70">
    <property type="entry name" value="Aldolase class I"/>
    <property type="match status" value="1"/>
</dbReference>
<evidence type="ECO:0000256" key="5">
    <source>
        <dbReference type="ARBA" id="ARBA00022485"/>
    </source>
</evidence>
<dbReference type="AlphaFoldDB" id="A0A1N7HCD0"/>
<dbReference type="InterPro" id="IPR034505">
    <property type="entry name" value="Coproporphyrinogen-III_oxidase"/>
</dbReference>
<dbReference type="PANTHER" id="PTHR13932:SF6">
    <property type="entry name" value="OXYGEN-INDEPENDENT COPROPORPHYRINOGEN III OXIDASE"/>
    <property type="match status" value="1"/>
</dbReference>
<organism evidence="18 19">
    <name type="scientific">Roseovarius nanhaiticus</name>
    <dbReference type="NCBI Taxonomy" id="573024"/>
    <lineage>
        <taxon>Bacteria</taxon>
        <taxon>Pseudomonadati</taxon>
        <taxon>Pseudomonadota</taxon>
        <taxon>Alphaproteobacteria</taxon>
        <taxon>Rhodobacterales</taxon>
        <taxon>Roseobacteraceae</taxon>
        <taxon>Roseovarius</taxon>
    </lineage>
</organism>
<dbReference type="PANTHER" id="PTHR13932">
    <property type="entry name" value="COPROPORPHYRINIGEN III OXIDASE"/>
    <property type="match status" value="1"/>
</dbReference>
<dbReference type="Pfam" id="PF04055">
    <property type="entry name" value="Radical_SAM"/>
    <property type="match status" value="1"/>
</dbReference>
<keyword evidence="7 14" id="KW-0949">S-adenosyl-L-methionine</keyword>
<feature type="binding site" evidence="16">
    <location>
        <position position="67"/>
    </location>
    <ligand>
        <name>[4Fe-4S] cluster</name>
        <dbReference type="ChEBI" id="CHEBI:49883"/>
        <note>4Fe-4S-S-AdoMet</note>
    </ligand>
</feature>
<evidence type="ECO:0000256" key="3">
    <source>
        <dbReference type="ARBA" id="ARBA00005493"/>
    </source>
</evidence>
<dbReference type="EC" id="1.3.98.3" evidence="14"/>
<feature type="binding site" evidence="15">
    <location>
        <position position="242"/>
    </location>
    <ligand>
        <name>S-adenosyl-L-methionine</name>
        <dbReference type="ChEBI" id="CHEBI:59789"/>
        <label>2</label>
    </ligand>
</feature>
<dbReference type="GO" id="GO:0004109">
    <property type="term" value="F:coproporphyrinogen oxidase activity"/>
    <property type="evidence" value="ECO:0007669"/>
    <property type="project" value="InterPro"/>
</dbReference>
<dbReference type="SFLD" id="SFLDS00029">
    <property type="entry name" value="Radical_SAM"/>
    <property type="match status" value="1"/>
</dbReference>
<reference evidence="19" key="1">
    <citation type="submission" date="2017-01" db="EMBL/GenBank/DDBJ databases">
        <authorList>
            <person name="Varghese N."/>
            <person name="Submissions S."/>
        </authorList>
    </citation>
    <scope>NUCLEOTIDE SEQUENCE [LARGE SCALE GENOMIC DNA]</scope>
    <source>
        <strain evidence="19">DSM 29590</strain>
    </source>
</reference>
<dbReference type="EMBL" id="FTNV01000003">
    <property type="protein sequence ID" value="SIS22348.1"/>
    <property type="molecule type" value="Genomic_DNA"/>
</dbReference>
<evidence type="ECO:0000256" key="8">
    <source>
        <dbReference type="ARBA" id="ARBA00022723"/>
    </source>
</evidence>
<keyword evidence="8 14" id="KW-0479">Metal-binding</keyword>